<dbReference type="Proteomes" id="UP001149165">
    <property type="component" value="Unassembled WGS sequence"/>
</dbReference>
<evidence type="ECO:0000256" key="4">
    <source>
        <dbReference type="ARBA" id="ARBA00023136"/>
    </source>
</evidence>
<evidence type="ECO:0000313" key="10">
    <source>
        <dbReference type="Proteomes" id="UP001149165"/>
    </source>
</evidence>
<dbReference type="PANTHER" id="PTHR33048">
    <property type="entry name" value="PTH11-LIKE INTEGRAL MEMBRANE PROTEIN (AFU_ORTHOLOGUE AFUA_5G11245)"/>
    <property type="match status" value="1"/>
</dbReference>
<feature type="region of interest" description="Disordered" evidence="6">
    <location>
        <begin position="270"/>
        <end position="306"/>
    </location>
</feature>
<proteinExistence type="inferred from homology"/>
<evidence type="ECO:0000256" key="6">
    <source>
        <dbReference type="SAM" id="MobiDB-lite"/>
    </source>
</evidence>
<feature type="transmembrane region" description="Helical" evidence="7">
    <location>
        <begin position="29"/>
        <end position="48"/>
    </location>
</feature>
<comment type="similarity">
    <text evidence="5">Belongs to the SAT4 family.</text>
</comment>
<evidence type="ECO:0000259" key="8">
    <source>
        <dbReference type="Pfam" id="PF20684"/>
    </source>
</evidence>
<evidence type="ECO:0000256" key="3">
    <source>
        <dbReference type="ARBA" id="ARBA00022989"/>
    </source>
</evidence>
<feature type="domain" description="Rhodopsin" evidence="8">
    <location>
        <begin position="15"/>
        <end position="258"/>
    </location>
</feature>
<evidence type="ECO:0000313" key="9">
    <source>
        <dbReference type="EMBL" id="KAJ5087804.1"/>
    </source>
</evidence>
<comment type="subcellular location">
    <subcellularLocation>
        <location evidence="1">Membrane</location>
        <topology evidence="1">Multi-pass membrane protein</topology>
    </subcellularLocation>
</comment>
<dbReference type="PANTHER" id="PTHR33048:SF47">
    <property type="entry name" value="INTEGRAL MEMBRANE PROTEIN-RELATED"/>
    <property type="match status" value="1"/>
</dbReference>
<feature type="compositionally biased region" description="Basic and acidic residues" evidence="6">
    <location>
        <begin position="297"/>
        <end position="306"/>
    </location>
</feature>
<feature type="compositionally biased region" description="Polar residues" evidence="6">
    <location>
        <begin position="274"/>
        <end position="283"/>
    </location>
</feature>
<keyword evidence="10" id="KW-1185">Reference proteome</keyword>
<keyword evidence="4 7" id="KW-0472">Membrane</keyword>
<evidence type="ECO:0000256" key="5">
    <source>
        <dbReference type="ARBA" id="ARBA00038359"/>
    </source>
</evidence>
<name>A0A9W9ETU7_9EURO</name>
<dbReference type="Pfam" id="PF20684">
    <property type="entry name" value="Fung_rhodopsin"/>
    <property type="match status" value="1"/>
</dbReference>
<organism evidence="9 10">
    <name type="scientific">Penicillium angulare</name>
    <dbReference type="NCBI Taxonomy" id="116970"/>
    <lineage>
        <taxon>Eukaryota</taxon>
        <taxon>Fungi</taxon>
        <taxon>Dikarya</taxon>
        <taxon>Ascomycota</taxon>
        <taxon>Pezizomycotina</taxon>
        <taxon>Eurotiomycetes</taxon>
        <taxon>Eurotiomycetidae</taxon>
        <taxon>Eurotiales</taxon>
        <taxon>Aspergillaceae</taxon>
        <taxon>Penicillium</taxon>
    </lineage>
</organism>
<dbReference type="InterPro" id="IPR052337">
    <property type="entry name" value="SAT4-like"/>
</dbReference>
<feature type="transmembrane region" description="Helical" evidence="7">
    <location>
        <begin position="162"/>
        <end position="184"/>
    </location>
</feature>
<evidence type="ECO:0000256" key="7">
    <source>
        <dbReference type="SAM" id="Phobius"/>
    </source>
</evidence>
<reference evidence="9" key="2">
    <citation type="journal article" date="2023" name="IMA Fungus">
        <title>Comparative genomic study of the Penicillium genus elucidates a diverse pangenome and 15 lateral gene transfer events.</title>
        <authorList>
            <person name="Petersen C."/>
            <person name="Sorensen T."/>
            <person name="Nielsen M.R."/>
            <person name="Sondergaard T.E."/>
            <person name="Sorensen J.L."/>
            <person name="Fitzpatrick D.A."/>
            <person name="Frisvad J.C."/>
            <person name="Nielsen K.L."/>
        </authorList>
    </citation>
    <scope>NUCLEOTIDE SEQUENCE</scope>
    <source>
        <strain evidence="9">IBT 30069</strain>
    </source>
</reference>
<dbReference type="GO" id="GO:0016020">
    <property type="term" value="C:membrane"/>
    <property type="evidence" value="ECO:0007669"/>
    <property type="project" value="UniProtKB-SubCell"/>
</dbReference>
<dbReference type="EMBL" id="JAPQKH010000007">
    <property type="protein sequence ID" value="KAJ5087804.1"/>
    <property type="molecule type" value="Genomic_DNA"/>
</dbReference>
<feature type="transmembrane region" description="Helical" evidence="7">
    <location>
        <begin position="84"/>
        <end position="104"/>
    </location>
</feature>
<feature type="region of interest" description="Disordered" evidence="6">
    <location>
        <begin position="319"/>
        <end position="341"/>
    </location>
</feature>
<evidence type="ECO:0000256" key="2">
    <source>
        <dbReference type="ARBA" id="ARBA00022692"/>
    </source>
</evidence>
<reference evidence="9" key="1">
    <citation type="submission" date="2022-11" db="EMBL/GenBank/DDBJ databases">
        <authorList>
            <person name="Petersen C."/>
        </authorList>
    </citation>
    <scope>NUCLEOTIDE SEQUENCE</scope>
    <source>
        <strain evidence="9">IBT 30069</strain>
    </source>
</reference>
<accession>A0A9W9ETU7</accession>
<gene>
    <name evidence="9" type="ORF">N7456_011420</name>
</gene>
<keyword evidence="2 7" id="KW-0812">Transmembrane</keyword>
<dbReference type="InterPro" id="IPR049326">
    <property type="entry name" value="Rhodopsin_dom_fungi"/>
</dbReference>
<dbReference type="AlphaFoldDB" id="A0A9W9ETU7"/>
<dbReference type="OrthoDB" id="4367351at2759"/>
<evidence type="ECO:0000256" key="1">
    <source>
        <dbReference type="ARBA" id="ARBA00004141"/>
    </source>
</evidence>
<sequence>MGDDCLSTVTVFMRVASCKLRGKFGYDDLFMLITLVCFYGWSVCLTVLCLNKGERHHDDLVLLGEAVVSRVTLLNWIAEAFGTIGLATGKVSIAALLLSILGPTNWFWHKLYLWSVCIVLAGLISISCAILGIIQCSPPAALWDSSISGDCIGAQVIADYGVFNGAFCTFVYATLAIIPSGIFFKLQMTLTQKWQLSIVFAFNILAAICSAVKTSYLPQLADSSDLTWSSYDIFAWNSGELFVVIFCGTLPTLRPVYKWMLRKNPLSTKEETEGSSWSQNSGGMRTMSRLSRHRAAPRSDHDDDRDSILILMGKPKSSWNDSAHDQYTGLSTKSTSSMNLH</sequence>
<feature type="transmembrane region" description="Helical" evidence="7">
    <location>
        <begin position="196"/>
        <end position="213"/>
    </location>
</feature>
<feature type="transmembrane region" description="Helical" evidence="7">
    <location>
        <begin position="111"/>
        <end position="134"/>
    </location>
</feature>
<keyword evidence="3 7" id="KW-1133">Transmembrane helix</keyword>
<feature type="compositionally biased region" description="Polar residues" evidence="6">
    <location>
        <begin position="328"/>
        <end position="341"/>
    </location>
</feature>
<protein>
    <recommendedName>
        <fullName evidence="8">Rhodopsin domain-containing protein</fullName>
    </recommendedName>
</protein>
<feature type="transmembrane region" description="Helical" evidence="7">
    <location>
        <begin position="233"/>
        <end position="253"/>
    </location>
</feature>
<comment type="caution">
    <text evidence="9">The sequence shown here is derived from an EMBL/GenBank/DDBJ whole genome shotgun (WGS) entry which is preliminary data.</text>
</comment>